<proteinExistence type="predicted"/>
<organism evidence="2 3">
    <name type="scientific">Pseudomonas phage vB_PaeS_PAJD-1</name>
    <dbReference type="NCBI Taxonomy" id="2822848"/>
    <lineage>
        <taxon>Viruses</taxon>
        <taxon>Duplodnaviria</taxon>
        <taxon>Heunggongvirae</taxon>
        <taxon>Uroviricota</taxon>
        <taxon>Caudoviricetes</taxon>
        <taxon>Queuovirinae</taxon>
        <taxon>Nipunavirus</taxon>
        <taxon>Nipunavirus PAJD1</taxon>
    </lineage>
</organism>
<sequence>MYVSLDMQNMRIVHKHSSVNAVCGLVHIELPDVAVNVCPIDMTVKHKTDLEIKMLFRSCFPGQADHMSVSEMKSKILQFAEEFPVTDLDELEVKRQADSIRDGDKKAYKYVKGSFRASRPAELFADATGDAVRAGATVPASSAARPARPARPAAAPRAATGAPRASGVREKIWAVADRMWEEAGKPTEKSTVLALRKDIMNALEQDGVKRTSSSNELGNWQKARIT</sequence>
<evidence type="ECO:0000313" key="2">
    <source>
        <dbReference type="EMBL" id="QTP92356.1"/>
    </source>
</evidence>
<reference evidence="2 3" key="1">
    <citation type="submission" date="2021-03" db="EMBL/GenBank/DDBJ databases">
        <authorList>
            <person name="Wang Z."/>
            <person name="Lin X."/>
        </authorList>
    </citation>
    <scope>NUCLEOTIDE SEQUENCE [LARGE SCALE GENOMIC DNA]</scope>
</reference>
<evidence type="ECO:0000313" key="3">
    <source>
        <dbReference type="Proteomes" id="UP000828098"/>
    </source>
</evidence>
<accession>A0AAE7REG1</accession>
<protein>
    <submittedName>
        <fullName evidence="2">Uncharacterized protein</fullName>
    </submittedName>
</protein>
<gene>
    <name evidence="2" type="ORF">vBPaeSPAJD1_67</name>
</gene>
<dbReference type="Proteomes" id="UP000828098">
    <property type="component" value="Segment"/>
</dbReference>
<feature type="region of interest" description="Disordered" evidence="1">
    <location>
        <begin position="206"/>
        <end position="226"/>
    </location>
</feature>
<feature type="region of interest" description="Disordered" evidence="1">
    <location>
        <begin position="138"/>
        <end position="163"/>
    </location>
</feature>
<dbReference type="EMBL" id="MW835180">
    <property type="protein sequence ID" value="QTP92356.1"/>
    <property type="molecule type" value="Genomic_DNA"/>
</dbReference>
<evidence type="ECO:0000256" key="1">
    <source>
        <dbReference type="SAM" id="MobiDB-lite"/>
    </source>
</evidence>
<name>A0AAE7REG1_9CAUD</name>
<keyword evidence="3" id="KW-1185">Reference proteome</keyword>
<feature type="compositionally biased region" description="Low complexity" evidence="1">
    <location>
        <begin position="139"/>
        <end position="163"/>
    </location>
</feature>